<reference evidence="1" key="1">
    <citation type="submission" date="2020-10" db="EMBL/GenBank/DDBJ databases">
        <title>Ca. Dormibacterota MAGs.</title>
        <authorList>
            <person name="Montgomery K."/>
        </authorList>
    </citation>
    <scope>NUCLEOTIDE SEQUENCE [LARGE SCALE GENOMIC DNA]</scope>
    <source>
        <strain evidence="1">SC8812_S17_10</strain>
    </source>
</reference>
<name>A0A934K890_9BACT</name>
<evidence type="ECO:0000313" key="2">
    <source>
        <dbReference type="Proteomes" id="UP000612893"/>
    </source>
</evidence>
<dbReference type="RefSeq" id="WP_338199721.1">
    <property type="nucleotide sequence ID" value="NZ_JAEKNR010000061.1"/>
</dbReference>
<evidence type="ECO:0000313" key="1">
    <source>
        <dbReference type="EMBL" id="MBJ7597473.1"/>
    </source>
</evidence>
<protein>
    <submittedName>
        <fullName evidence="1">Uncharacterized protein</fullName>
    </submittedName>
</protein>
<comment type="caution">
    <text evidence="1">The sequence shown here is derived from an EMBL/GenBank/DDBJ whole genome shotgun (WGS) entry which is preliminary data.</text>
</comment>
<organism evidence="1 2">
    <name type="scientific">Candidatus Nephthysia bennettiae</name>
    <dbReference type="NCBI Taxonomy" id="3127016"/>
    <lineage>
        <taxon>Bacteria</taxon>
        <taxon>Bacillati</taxon>
        <taxon>Candidatus Dormiibacterota</taxon>
        <taxon>Candidatus Dormibacteria</taxon>
        <taxon>Candidatus Dormibacterales</taxon>
        <taxon>Candidatus Dormibacteraceae</taxon>
        <taxon>Candidatus Nephthysia</taxon>
    </lineage>
</organism>
<proteinExistence type="predicted"/>
<gene>
    <name evidence="1" type="ORF">JF922_05230</name>
</gene>
<dbReference type="AlphaFoldDB" id="A0A934K890"/>
<accession>A0A934K890</accession>
<dbReference type="Proteomes" id="UP000612893">
    <property type="component" value="Unassembled WGS sequence"/>
</dbReference>
<sequence length="83" mass="9307">MRDSGERARMRALDRCLQLLEDQLAEGKVRVDGGLGFRLRHLLGDGGLIPDHRLEGRRIDRVLDDIFALQARVLGQDEEQAAG</sequence>
<keyword evidence="2" id="KW-1185">Reference proteome</keyword>
<dbReference type="EMBL" id="JAEKNR010000061">
    <property type="protein sequence ID" value="MBJ7597473.1"/>
    <property type="molecule type" value="Genomic_DNA"/>
</dbReference>